<dbReference type="PANTHER" id="PTHR43420">
    <property type="entry name" value="ACETYLTRANSFERASE"/>
    <property type="match status" value="1"/>
</dbReference>
<dbReference type="SUPFAM" id="SSF55729">
    <property type="entry name" value="Acyl-CoA N-acyltransferases (Nat)"/>
    <property type="match status" value="1"/>
</dbReference>
<keyword evidence="5" id="KW-1185">Reference proteome</keyword>
<dbReference type="HOGENOM" id="CLU_879686_0_0_0"/>
<dbReference type="Gene3D" id="3.40.630.30">
    <property type="match status" value="1"/>
</dbReference>
<evidence type="ECO:0000313" key="5">
    <source>
        <dbReference type="Proteomes" id="UP000007881"/>
    </source>
</evidence>
<dbReference type="InterPro" id="IPR050680">
    <property type="entry name" value="YpeA/RimI_acetyltransf"/>
</dbReference>
<dbReference type="PANTHER" id="PTHR43420:SF12">
    <property type="entry name" value="N-ACETYLTRANSFERASE DOMAIN-CONTAINING PROTEIN"/>
    <property type="match status" value="1"/>
</dbReference>
<name>I0IBU0_PHYMF</name>
<protein>
    <submittedName>
        <fullName evidence="4">Putative acetyltransferase</fullName>
        <ecNumber evidence="4">2.3.1.-</ecNumber>
    </submittedName>
</protein>
<dbReference type="GO" id="GO:0016747">
    <property type="term" value="F:acyltransferase activity, transferring groups other than amino-acyl groups"/>
    <property type="evidence" value="ECO:0007669"/>
    <property type="project" value="InterPro"/>
</dbReference>
<gene>
    <name evidence="4" type="ordered locus">PSMK_05690</name>
</gene>
<dbReference type="eggNOG" id="COG0456">
    <property type="taxonomic scope" value="Bacteria"/>
</dbReference>
<evidence type="ECO:0000256" key="2">
    <source>
        <dbReference type="ARBA" id="ARBA00023315"/>
    </source>
</evidence>
<reference evidence="4 5" key="1">
    <citation type="submission" date="2012-02" db="EMBL/GenBank/DDBJ databases">
        <title>Complete genome sequence of Phycisphaera mikurensis NBRC 102666.</title>
        <authorList>
            <person name="Ankai A."/>
            <person name="Hosoyama A."/>
            <person name="Terui Y."/>
            <person name="Sekine M."/>
            <person name="Fukai R."/>
            <person name="Kato Y."/>
            <person name="Nakamura S."/>
            <person name="Yamada-Narita S."/>
            <person name="Kawakoshi A."/>
            <person name="Fukunaga Y."/>
            <person name="Yamazaki S."/>
            <person name="Fujita N."/>
        </authorList>
    </citation>
    <scope>NUCLEOTIDE SEQUENCE [LARGE SCALE GENOMIC DNA]</scope>
    <source>
        <strain evidence="5">NBRC 102666 / KCTC 22515 / FYK2301M01</strain>
    </source>
</reference>
<dbReference type="STRING" id="1142394.PSMK_05690"/>
<dbReference type="KEGG" id="phm:PSMK_05690"/>
<dbReference type="PROSITE" id="PS51186">
    <property type="entry name" value="GNAT"/>
    <property type="match status" value="1"/>
</dbReference>
<dbReference type="InterPro" id="IPR000182">
    <property type="entry name" value="GNAT_dom"/>
</dbReference>
<evidence type="ECO:0000256" key="1">
    <source>
        <dbReference type="ARBA" id="ARBA00022679"/>
    </source>
</evidence>
<accession>I0IBU0</accession>
<dbReference type="Proteomes" id="UP000007881">
    <property type="component" value="Chromosome"/>
</dbReference>
<feature type="domain" description="N-acetyltransferase" evidence="3">
    <location>
        <begin position="163"/>
        <end position="311"/>
    </location>
</feature>
<dbReference type="InterPro" id="IPR016181">
    <property type="entry name" value="Acyl_CoA_acyltransferase"/>
</dbReference>
<dbReference type="EC" id="2.3.1.-" evidence="4"/>
<dbReference type="RefSeq" id="WP_014435948.1">
    <property type="nucleotide sequence ID" value="NC_017080.1"/>
</dbReference>
<keyword evidence="2 4" id="KW-0012">Acyltransferase</keyword>
<keyword evidence="1 4" id="KW-0808">Transferase</keyword>
<evidence type="ECO:0000259" key="3">
    <source>
        <dbReference type="PROSITE" id="PS51186"/>
    </source>
</evidence>
<organism evidence="4 5">
    <name type="scientific">Phycisphaera mikurensis (strain NBRC 102666 / KCTC 22515 / FYK2301M01)</name>
    <dbReference type="NCBI Taxonomy" id="1142394"/>
    <lineage>
        <taxon>Bacteria</taxon>
        <taxon>Pseudomonadati</taxon>
        <taxon>Planctomycetota</taxon>
        <taxon>Phycisphaerae</taxon>
        <taxon>Phycisphaerales</taxon>
        <taxon>Phycisphaeraceae</taxon>
        <taxon>Phycisphaera</taxon>
    </lineage>
</organism>
<evidence type="ECO:0000313" key="4">
    <source>
        <dbReference type="EMBL" id="BAM02728.1"/>
    </source>
</evidence>
<dbReference type="CDD" id="cd04301">
    <property type="entry name" value="NAT_SF"/>
    <property type="match status" value="1"/>
</dbReference>
<dbReference type="OrthoDB" id="214696at2"/>
<dbReference type="EMBL" id="AP012338">
    <property type="protein sequence ID" value="BAM02728.1"/>
    <property type="molecule type" value="Genomic_DNA"/>
</dbReference>
<dbReference type="Pfam" id="PF00583">
    <property type="entry name" value="Acetyltransf_1"/>
    <property type="match status" value="1"/>
</dbReference>
<proteinExistence type="predicted"/>
<dbReference type="AlphaFoldDB" id="I0IBU0"/>
<sequence>MEASPAPGSRSPRTERERRRAAAVLLLGRAGRDRESRSAAERFLAYAEGQRLAVSLRTADAADGRPLAVAALAGPGRAAMVLVSPMRGPDAGPVARMLDDLVGGLGGVRVAQALPEPERDAERAALAGAGFETLATLVYLEGAAEPAREDPLPGVGAGWVQEQPWSPAASGRFAAAIECSYAGTLDCPGLIGRRPIEEVIEGHRGAGGPGAFAARRWRVWSDPAGPVAVLLLARLPQEPTLEVVYLGVAPRARGRGIGRLLLRRAQAEAARSGAERVVLAADAANRPALRVYRSAGFRSVQRRLAMARFRPLGAEGAA</sequence>